<dbReference type="Pfam" id="PF03690">
    <property type="entry name" value="MYG1_exonuc"/>
    <property type="match status" value="1"/>
</dbReference>
<protein>
    <submittedName>
        <fullName evidence="1">MYG1 family protein</fullName>
    </submittedName>
</protein>
<dbReference type="AlphaFoldDB" id="A0A934V6X4"/>
<organism evidence="1 2">
    <name type="scientific">Luteolibacter yonseiensis</name>
    <dbReference type="NCBI Taxonomy" id="1144680"/>
    <lineage>
        <taxon>Bacteria</taxon>
        <taxon>Pseudomonadati</taxon>
        <taxon>Verrucomicrobiota</taxon>
        <taxon>Verrucomicrobiia</taxon>
        <taxon>Verrucomicrobiales</taxon>
        <taxon>Verrucomicrobiaceae</taxon>
        <taxon>Luteolibacter</taxon>
    </lineage>
</organism>
<reference evidence="1" key="1">
    <citation type="submission" date="2021-01" db="EMBL/GenBank/DDBJ databases">
        <title>Modified the classification status of verrucomicrobia.</title>
        <authorList>
            <person name="Feng X."/>
        </authorList>
    </citation>
    <scope>NUCLEOTIDE SEQUENCE</scope>
    <source>
        <strain evidence="1">JCM 18052</strain>
    </source>
</reference>
<dbReference type="RefSeq" id="WP_200350476.1">
    <property type="nucleotide sequence ID" value="NZ_BAABHZ010000008.1"/>
</dbReference>
<accession>A0A934V6X4</accession>
<sequence>MTFSRILTHPGGSHKDEFLACCLLLAGNPVPVVRREPVAEDLADPSVAVVDVGHEHAPERGNFDHHQFPKDHPPTCALSLVLQHLGVYEDAREFCDWLEPAEWFDTRGPIETAKWLGLPRETLFKLNSPIDTTLLRRFAASSELLPGEPLWEVMKWIGEDLLGYLKNLRERLDHIARVAEFWEIPTPQGSFKVLFMPRTEPMPEEPSSGLPRFIEGHPQGADVVGQVYPDRRGPGYGLSRHNDHPGLDFTRIGNCEDVHFAHARGFVAKTSASDPARLRELLAQAWIS</sequence>
<keyword evidence="2" id="KW-1185">Reference proteome</keyword>
<dbReference type="EMBL" id="JAENIK010000009">
    <property type="protein sequence ID" value="MBK1815512.1"/>
    <property type="molecule type" value="Genomic_DNA"/>
</dbReference>
<evidence type="ECO:0000313" key="2">
    <source>
        <dbReference type="Proteomes" id="UP000600139"/>
    </source>
</evidence>
<gene>
    <name evidence="1" type="ORF">JIN84_07795</name>
</gene>
<dbReference type="InterPro" id="IPR003226">
    <property type="entry name" value="MYG1_exonuclease"/>
</dbReference>
<proteinExistence type="predicted"/>
<comment type="caution">
    <text evidence="1">The sequence shown here is derived from an EMBL/GenBank/DDBJ whole genome shotgun (WGS) entry which is preliminary data.</text>
</comment>
<evidence type="ECO:0000313" key="1">
    <source>
        <dbReference type="EMBL" id="MBK1815512.1"/>
    </source>
</evidence>
<dbReference type="Proteomes" id="UP000600139">
    <property type="component" value="Unassembled WGS sequence"/>
</dbReference>
<name>A0A934V6X4_9BACT</name>